<organism evidence="2 3">
    <name type="scientific">Cladobotryum mycophilum</name>
    <dbReference type="NCBI Taxonomy" id="491253"/>
    <lineage>
        <taxon>Eukaryota</taxon>
        <taxon>Fungi</taxon>
        <taxon>Dikarya</taxon>
        <taxon>Ascomycota</taxon>
        <taxon>Pezizomycotina</taxon>
        <taxon>Sordariomycetes</taxon>
        <taxon>Hypocreomycetidae</taxon>
        <taxon>Hypocreales</taxon>
        <taxon>Hypocreaceae</taxon>
        <taxon>Cladobotryum</taxon>
    </lineage>
</organism>
<gene>
    <name evidence="2" type="ORF">PT974_01771</name>
</gene>
<sequence length="517" mass="57693">MSAFELVGIVLGNLPIIVSELNSYTKAIQRFRSYKRELKTLVLSLETERISLQNVCESLLVGIVPSTQIEIMIQKPLGELWDDANLKDKIRLKLWKSENVFEEIVRDVESAIGEMMKALDIGQDRKVQWIGGETLSRQFKKVSFIVKRENYQELLARIRDGVSSLQRLTAQNIELEPQRKRRSQGRLYGLNIIEGLQFRIAMSHKGMTKTGGVRQWKEIVMRPVCKSKPRASSSEEGKVRFASSTSRTQQMAVESITSEAVKSTCALGTIWGPMNPNNAQYIQDLCALMKKLDEQPVGKECGQIRDPNEASSILRAFSVNPPENNGDNGDWSLVPIRDIVKNQESNRRPLLYSDKIRLALAVASSVLQFHGTPWMSSATMGEIVVSQQDGSTSFHDAFIMANFPEHWPDDTKELALASASQSVLLAMGILLIELILGQSLDKFRVPRDGVPEAIADYETATMLLGRVNMVAGPGYCSAVQRCLGCDIYPSNVGSVDRSELYTDIVSLLEEDVKTMMG</sequence>
<dbReference type="EMBL" id="JAVFKD010000002">
    <property type="protein sequence ID" value="KAK5996437.1"/>
    <property type="molecule type" value="Genomic_DNA"/>
</dbReference>
<dbReference type="PANTHER" id="PTHR35186">
    <property type="entry name" value="ANK_REP_REGION DOMAIN-CONTAINING PROTEIN"/>
    <property type="match status" value="1"/>
</dbReference>
<dbReference type="PANTHER" id="PTHR35186:SF4">
    <property type="entry name" value="PRION-INHIBITION AND PROPAGATION HELO DOMAIN-CONTAINING PROTEIN"/>
    <property type="match status" value="1"/>
</dbReference>
<keyword evidence="3" id="KW-1185">Reference proteome</keyword>
<evidence type="ECO:0000313" key="2">
    <source>
        <dbReference type="EMBL" id="KAK5996437.1"/>
    </source>
</evidence>
<evidence type="ECO:0000259" key="1">
    <source>
        <dbReference type="Pfam" id="PF24476"/>
    </source>
</evidence>
<name>A0ABR0SX14_9HYPO</name>
<dbReference type="InterPro" id="IPR056002">
    <property type="entry name" value="DUF7580"/>
</dbReference>
<proteinExistence type="predicted"/>
<accession>A0ABR0SX14</accession>
<dbReference type="Proteomes" id="UP001338125">
    <property type="component" value="Unassembled WGS sequence"/>
</dbReference>
<comment type="caution">
    <text evidence="2">The sequence shown here is derived from an EMBL/GenBank/DDBJ whole genome shotgun (WGS) entry which is preliminary data.</text>
</comment>
<feature type="domain" description="DUF7580" evidence="1">
    <location>
        <begin position="339"/>
        <end position="513"/>
    </location>
</feature>
<dbReference type="Pfam" id="PF24476">
    <property type="entry name" value="DUF7580"/>
    <property type="match status" value="1"/>
</dbReference>
<protein>
    <recommendedName>
        <fullName evidence="1">DUF7580 domain-containing protein</fullName>
    </recommendedName>
</protein>
<evidence type="ECO:0000313" key="3">
    <source>
        <dbReference type="Proteomes" id="UP001338125"/>
    </source>
</evidence>
<reference evidence="2 3" key="1">
    <citation type="submission" date="2024-01" db="EMBL/GenBank/DDBJ databases">
        <title>Complete genome of Cladobotryum mycophilum ATHUM6906.</title>
        <authorList>
            <person name="Christinaki A.C."/>
            <person name="Myridakis A.I."/>
            <person name="Kouvelis V.N."/>
        </authorList>
    </citation>
    <scope>NUCLEOTIDE SEQUENCE [LARGE SCALE GENOMIC DNA]</scope>
    <source>
        <strain evidence="2 3">ATHUM6906</strain>
    </source>
</reference>